<keyword evidence="3" id="KW-0233">DNA recombination</keyword>
<sequence>MSDGISKCSPSRVGYARVSSISQNLDSQIDALKTAGCGKIFTDKMTGSRMNSPGWEAAGRAAAKARGKRGGRPRPHIEKCENARILYENSDKTAAEVCEQTGVGRRTFFSYLLQCRKESSEQAEAESY</sequence>
<dbReference type="SUPFAM" id="SSF53041">
    <property type="entry name" value="Resolvase-like"/>
    <property type="match status" value="1"/>
</dbReference>
<dbReference type="GO" id="GO:0000150">
    <property type="term" value="F:DNA strand exchange activity"/>
    <property type="evidence" value="ECO:0007669"/>
    <property type="project" value="InterPro"/>
</dbReference>
<organism evidence="8 9">
    <name type="scientific">Xenorhabdus szentirmaii DSM 16338</name>
    <dbReference type="NCBI Taxonomy" id="1427518"/>
    <lineage>
        <taxon>Bacteria</taxon>
        <taxon>Pseudomonadati</taxon>
        <taxon>Pseudomonadota</taxon>
        <taxon>Gammaproteobacteria</taxon>
        <taxon>Enterobacterales</taxon>
        <taxon>Morganellaceae</taxon>
        <taxon>Xenorhabdus</taxon>
    </lineage>
</organism>
<dbReference type="AlphaFoldDB" id="W1IW85"/>
<dbReference type="Pfam" id="PF00239">
    <property type="entry name" value="Resolvase"/>
    <property type="match status" value="1"/>
</dbReference>
<evidence type="ECO:0000313" key="9">
    <source>
        <dbReference type="Proteomes" id="UP000019202"/>
    </source>
</evidence>
<reference evidence="8" key="1">
    <citation type="submission" date="2013-11" db="EMBL/GenBank/DDBJ databases">
        <title>Draft genome sequence and annotation of the entomopathogenic bacteria, Xenorhabdus cabanillasi strain JM26 and Xenorhabdus szentirmai strain DSM 16338.</title>
        <authorList>
            <person name="Gualtieri M."/>
            <person name="Ogier J.C."/>
            <person name="Pages S."/>
            <person name="Givaudan A."/>
            <person name="Gaudriault S."/>
        </authorList>
    </citation>
    <scope>NUCLEOTIDE SEQUENCE [LARGE SCALE GENOMIC DNA]</scope>
    <source>
        <strain evidence="8">DSM 16338</strain>
    </source>
</reference>
<evidence type="ECO:0000256" key="5">
    <source>
        <dbReference type="PROSITE-ProRule" id="PRU10137"/>
    </source>
</evidence>
<evidence type="ECO:0000256" key="4">
    <source>
        <dbReference type="PIRSR" id="PIRSR606118-50"/>
    </source>
</evidence>
<dbReference type="PROSITE" id="PS51736">
    <property type="entry name" value="RECOMBINASES_3"/>
    <property type="match status" value="1"/>
</dbReference>
<dbReference type="GO" id="GO:0015074">
    <property type="term" value="P:DNA integration"/>
    <property type="evidence" value="ECO:0007669"/>
    <property type="project" value="UniProtKB-KW"/>
</dbReference>
<dbReference type="PROSITE" id="PS00397">
    <property type="entry name" value="RECOMBINASES_1"/>
    <property type="match status" value="1"/>
</dbReference>
<feature type="compositionally biased region" description="Basic residues" evidence="6">
    <location>
        <begin position="63"/>
        <end position="74"/>
    </location>
</feature>
<feature type="region of interest" description="Disordered" evidence="6">
    <location>
        <begin position="48"/>
        <end position="76"/>
    </location>
</feature>
<evidence type="ECO:0000256" key="3">
    <source>
        <dbReference type="ARBA" id="ARBA00023172"/>
    </source>
</evidence>
<evidence type="ECO:0000256" key="1">
    <source>
        <dbReference type="ARBA" id="ARBA00022908"/>
    </source>
</evidence>
<gene>
    <name evidence="8" type="ORF">XSR1_170005</name>
</gene>
<accession>W1IW85</accession>
<dbReference type="Gene3D" id="3.40.50.1390">
    <property type="entry name" value="Resolvase, N-terminal catalytic domain"/>
    <property type="match status" value="1"/>
</dbReference>
<keyword evidence="2" id="KW-0238">DNA-binding</keyword>
<name>W1IW85_9GAMM</name>
<feature type="domain" description="Resolvase/invertase-type recombinase catalytic" evidence="7">
    <location>
        <begin position="11"/>
        <end position="54"/>
    </location>
</feature>
<evidence type="ECO:0000256" key="2">
    <source>
        <dbReference type="ARBA" id="ARBA00023125"/>
    </source>
</evidence>
<dbReference type="InterPro" id="IPR036162">
    <property type="entry name" value="Resolvase-like_N_sf"/>
</dbReference>
<dbReference type="InterPro" id="IPR006118">
    <property type="entry name" value="Recombinase_CS"/>
</dbReference>
<dbReference type="STRING" id="1427518.XSR1_170005"/>
<evidence type="ECO:0000256" key="6">
    <source>
        <dbReference type="SAM" id="MobiDB-lite"/>
    </source>
</evidence>
<comment type="caution">
    <text evidence="8">The sequence shown here is derived from an EMBL/GenBank/DDBJ whole genome shotgun (WGS) entry which is preliminary data.</text>
</comment>
<dbReference type="InterPro" id="IPR006119">
    <property type="entry name" value="Resolv_N"/>
</dbReference>
<feature type="active site" description="O-(5'-phospho-DNA)-serine intermediate" evidence="4 5">
    <location>
        <position position="19"/>
    </location>
</feature>
<keyword evidence="9" id="KW-1185">Reference proteome</keyword>
<dbReference type="RefSeq" id="WP_038235852.1">
    <property type="nucleotide sequence ID" value="NZ_CAWLWS010000074.1"/>
</dbReference>
<keyword evidence="1" id="KW-0229">DNA integration</keyword>
<dbReference type="Proteomes" id="UP000019202">
    <property type="component" value="Unassembled WGS sequence"/>
</dbReference>
<dbReference type="OrthoDB" id="9797501at2"/>
<dbReference type="GO" id="GO:0003677">
    <property type="term" value="F:DNA binding"/>
    <property type="evidence" value="ECO:0007669"/>
    <property type="project" value="UniProtKB-KW"/>
</dbReference>
<protein>
    <submittedName>
        <fullName evidence="8">E14 prophage inversion of adjacent DNA</fullName>
    </submittedName>
</protein>
<evidence type="ECO:0000313" key="8">
    <source>
        <dbReference type="EMBL" id="CDL81881.1"/>
    </source>
</evidence>
<evidence type="ECO:0000259" key="7">
    <source>
        <dbReference type="PROSITE" id="PS51736"/>
    </source>
</evidence>
<proteinExistence type="predicted"/>
<dbReference type="EMBL" id="CBXF010000074">
    <property type="protein sequence ID" value="CDL81881.1"/>
    <property type="molecule type" value="Genomic_DNA"/>
</dbReference>